<name>A0A0P0Y936_ORYSJ</name>
<evidence type="ECO:0000313" key="3">
    <source>
        <dbReference type="Proteomes" id="UP000059680"/>
    </source>
</evidence>
<dbReference type="Proteomes" id="UP000059680">
    <property type="component" value="Chromosome 12"/>
</dbReference>
<dbReference type="EMBL" id="AP014968">
    <property type="protein sequence ID" value="BAT16670.1"/>
    <property type="molecule type" value="Genomic_DNA"/>
</dbReference>
<organism evidence="2 3">
    <name type="scientific">Oryza sativa subsp. japonica</name>
    <name type="common">Rice</name>
    <dbReference type="NCBI Taxonomy" id="39947"/>
    <lineage>
        <taxon>Eukaryota</taxon>
        <taxon>Viridiplantae</taxon>
        <taxon>Streptophyta</taxon>
        <taxon>Embryophyta</taxon>
        <taxon>Tracheophyta</taxon>
        <taxon>Spermatophyta</taxon>
        <taxon>Magnoliopsida</taxon>
        <taxon>Liliopsida</taxon>
        <taxon>Poales</taxon>
        <taxon>Poaceae</taxon>
        <taxon>BOP clade</taxon>
        <taxon>Oryzoideae</taxon>
        <taxon>Oryzeae</taxon>
        <taxon>Oryzinae</taxon>
        <taxon>Oryza</taxon>
        <taxon>Oryza sativa</taxon>
    </lineage>
</organism>
<sequence>APPLHRRECASGASPPHRRASSASLPYAHPPPWSLASACEEERFAGRLSSPFAEYFKDKWCSSPGTAFASLVRAAITASTSLADLRRHNCIDKPRRSATP</sequence>
<proteinExistence type="predicted"/>
<reference evidence="2 3" key="2">
    <citation type="journal article" date="2013" name="Plant Cell Physiol.">
        <title>Rice Annotation Project Database (RAP-DB): an integrative and interactive database for rice genomics.</title>
        <authorList>
            <person name="Sakai H."/>
            <person name="Lee S.S."/>
            <person name="Tanaka T."/>
            <person name="Numa H."/>
            <person name="Kim J."/>
            <person name="Kawahara Y."/>
            <person name="Wakimoto H."/>
            <person name="Yang C.C."/>
            <person name="Iwamoto M."/>
            <person name="Abe T."/>
            <person name="Yamada Y."/>
            <person name="Muto A."/>
            <person name="Inokuchi H."/>
            <person name="Ikemura T."/>
            <person name="Matsumoto T."/>
            <person name="Sasaki T."/>
            <person name="Itoh T."/>
        </authorList>
    </citation>
    <scope>NUCLEOTIDE SEQUENCE [LARGE SCALE GENOMIC DNA]</scope>
    <source>
        <strain evidence="3">cv. Nipponbare</strain>
    </source>
</reference>
<dbReference type="InParanoid" id="A0A0P0Y936"/>
<reference evidence="2 3" key="3">
    <citation type="journal article" date="2013" name="Rice">
        <title>Improvement of the Oryza sativa Nipponbare reference genome using next generation sequence and optical map data.</title>
        <authorList>
            <person name="Kawahara Y."/>
            <person name="de la Bastide M."/>
            <person name="Hamilton J.P."/>
            <person name="Kanamori H."/>
            <person name="McCombie W.R."/>
            <person name="Ouyang S."/>
            <person name="Schwartz D.C."/>
            <person name="Tanaka T."/>
            <person name="Wu J."/>
            <person name="Zhou S."/>
            <person name="Childs K.L."/>
            <person name="Davidson R.M."/>
            <person name="Lin H."/>
            <person name="Quesada-Ocampo L."/>
            <person name="Vaillancourt B."/>
            <person name="Sakai H."/>
            <person name="Lee S.S."/>
            <person name="Kim J."/>
            <person name="Numa H."/>
            <person name="Itoh T."/>
            <person name="Buell C.R."/>
            <person name="Matsumoto T."/>
        </authorList>
    </citation>
    <scope>NUCLEOTIDE SEQUENCE [LARGE SCALE GENOMIC DNA]</scope>
    <source>
        <strain evidence="3">cv. Nipponbare</strain>
    </source>
</reference>
<reference evidence="3" key="1">
    <citation type="journal article" date="2005" name="Nature">
        <title>The map-based sequence of the rice genome.</title>
        <authorList>
            <consortium name="International rice genome sequencing project (IRGSP)"/>
            <person name="Matsumoto T."/>
            <person name="Wu J."/>
            <person name="Kanamori H."/>
            <person name="Katayose Y."/>
            <person name="Fujisawa M."/>
            <person name="Namiki N."/>
            <person name="Mizuno H."/>
            <person name="Yamamoto K."/>
            <person name="Antonio B.A."/>
            <person name="Baba T."/>
            <person name="Sakata K."/>
            <person name="Nagamura Y."/>
            <person name="Aoki H."/>
            <person name="Arikawa K."/>
            <person name="Arita K."/>
            <person name="Bito T."/>
            <person name="Chiden Y."/>
            <person name="Fujitsuka N."/>
            <person name="Fukunaka R."/>
            <person name="Hamada M."/>
            <person name="Harada C."/>
            <person name="Hayashi A."/>
            <person name="Hijishita S."/>
            <person name="Honda M."/>
            <person name="Hosokawa S."/>
            <person name="Ichikawa Y."/>
            <person name="Idonuma A."/>
            <person name="Iijima M."/>
            <person name="Ikeda M."/>
            <person name="Ikeno M."/>
            <person name="Ito K."/>
            <person name="Ito S."/>
            <person name="Ito T."/>
            <person name="Ito Y."/>
            <person name="Ito Y."/>
            <person name="Iwabuchi A."/>
            <person name="Kamiya K."/>
            <person name="Karasawa W."/>
            <person name="Kurita K."/>
            <person name="Katagiri S."/>
            <person name="Kikuta A."/>
            <person name="Kobayashi H."/>
            <person name="Kobayashi N."/>
            <person name="Machita K."/>
            <person name="Maehara T."/>
            <person name="Masukawa M."/>
            <person name="Mizubayashi T."/>
            <person name="Mukai Y."/>
            <person name="Nagasaki H."/>
            <person name="Nagata Y."/>
            <person name="Naito S."/>
            <person name="Nakashima M."/>
            <person name="Nakama Y."/>
            <person name="Nakamichi Y."/>
            <person name="Nakamura M."/>
            <person name="Meguro A."/>
            <person name="Negishi M."/>
            <person name="Ohta I."/>
            <person name="Ohta T."/>
            <person name="Okamoto M."/>
            <person name="Ono N."/>
            <person name="Saji S."/>
            <person name="Sakaguchi M."/>
            <person name="Sakai K."/>
            <person name="Shibata M."/>
            <person name="Shimokawa T."/>
            <person name="Song J."/>
            <person name="Takazaki Y."/>
            <person name="Terasawa K."/>
            <person name="Tsugane M."/>
            <person name="Tsuji K."/>
            <person name="Ueda S."/>
            <person name="Waki K."/>
            <person name="Yamagata H."/>
            <person name="Yamamoto M."/>
            <person name="Yamamoto S."/>
            <person name="Yamane H."/>
            <person name="Yoshiki S."/>
            <person name="Yoshihara R."/>
            <person name="Yukawa K."/>
            <person name="Zhong H."/>
            <person name="Yano M."/>
            <person name="Yuan Q."/>
            <person name="Ouyang S."/>
            <person name="Liu J."/>
            <person name="Jones K.M."/>
            <person name="Gansberger K."/>
            <person name="Moffat K."/>
            <person name="Hill J."/>
            <person name="Bera J."/>
            <person name="Fadrosh D."/>
            <person name="Jin S."/>
            <person name="Johri S."/>
            <person name="Kim M."/>
            <person name="Overton L."/>
            <person name="Reardon M."/>
            <person name="Tsitrin T."/>
            <person name="Vuong H."/>
            <person name="Weaver B."/>
            <person name="Ciecko A."/>
            <person name="Tallon L."/>
            <person name="Jackson J."/>
            <person name="Pai G."/>
            <person name="Aken S.V."/>
            <person name="Utterback T."/>
            <person name="Reidmuller S."/>
            <person name="Feldblyum T."/>
            <person name="Hsiao J."/>
            <person name="Zismann V."/>
            <person name="Iobst S."/>
            <person name="de Vazeille A.R."/>
            <person name="Buell C.R."/>
            <person name="Ying K."/>
            <person name="Li Y."/>
            <person name="Lu T."/>
            <person name="Huang Y."/>
            <person name="Zhao Q."/>
            <person name="Feng Q."/>
            <person name="Zhang L."/>
            <person name="Zhu J."/>
            <person name="Weng Q."/>
            <person name="Mu J."/>
            <person name="Lu Y."/>
            <person name="Fan D."/>
            <person name="Liu Y."/>
            <person name="Guan J."/>
            <person name="Zhang Y."/>
            <person name="Yu S."/>
            <person name="Liu X."/>
            <person name="Zhang Y."/>
            <person name="Hong G."/>
            <person name="Han B."/>
            <person name="Choisne N."/>
            <person name="Demange N."/>
            <person name="Orjeda G."/>
            <person name="Samain S."/>
            <person name="Cattolico L."/>
            <person name="Pelletier E."/>
            <person name="Couloux A."/>
            <person name="Segurens B."/>
            <person name="Wincker P."/>
            <person name="D'Hont A."/>
            <person name="Scarpelli C."/>
            <person name="Weissenbach J."/>
            <person name="Salanoubat M."/>
            <person name="Quetier F."/>
            <person name="Yu Y."/>
            <person name="Kim H.R."/>
            <person name="Rambo T."/>
            <person name="Currie J."/>
            <person name="Collura K."/>
            <person name="Luo M."/>
            <person name="Yang T."/>
            <person name="Ammiraju J.S.S."/>
            <person name="Engler F."/>
            <person name="Soderlund C."/>
            <person name="Wing R.A."/>
            <person name="Palmer L.E."/>
            <person name="de la Bastide M."/>
            <person name="Spiegel L."/>
            <person name="Nascimento L."/>
            <person name="Zutavern T."/>
            <person name="O'Shaughnessy A."/>
            <person name="Dike S."/>
            <person name="Dedhia N."/>
            <person name="Preston R."/>
            <person name="Balija V."/>
            <person name="McCombie W.R."/>
            <person name="Chow T."/>
            <person name="Chen H."/>
            <person name="Chung M."/>
            <person name="Chen C."/>
            <person name="Shaw J."/>
            <person name="Wu H."/>
            <person name="Hsiao K."/>
            <person name="Chao Y."/>
            <person name="Chu M."/>
            <person name="Cheng C."/>
            <person name="Hour A."/>
            <person name="Lee P."/>
            <person name="Lin S."/>
            <person name="Lin Y."/>
            <person name="Liou J."/>
            <person name="Liu S."/>
            <person name="Hsing Y."/>
            <person name="Raghuvanshi S."/>
            <person name="Mohanty A."/>
            <person name="Bharti A.K."/>
            <person name="Gaur A."/>
            <person name="Gupta V."/>
            <person name="Kumar D."/>
            <person name="Ravi V."/>
            <person name="Vij S."/>
            <person name="Kapur A."/>
            <person name="Khurana P."/>
            <person name="Khurana P."/>
            <person name="Khurana J.P."/>
            <person name="Tyagi A.K."/>
            <person name="Gaikwad K."/>
            <person name="Singh A."/>
            <person name="Dalal V."/>
            <person name="Srivastava S."/>
            <person name="Dixit A."/>
            <person name="Pal A.K."/>
            <person name="Ghazi I.A."/>
            <person name="Yadav M."/>
            <person name="Pandit A."/>
            <person name="Bhargava A."/>
            <person name="Sureshbabu K."/>
            <person name="Batra K."/>
            <person name="Sharma T.R."/>
            <person name="Mohapatra T."/>
            <person name="Singh N.K."/>
            <person name="Messing J."/>
            <person name="Nelson A.B."/>
            <person name="Fuks G."/>
            <person name="Kavchok S."/>
            <person name="Keizer G."/>
            <person name="Linton E."/>
            <person name="Llaca V."/>
            <person name="Song R."/>
            <person name="Tanyolac B."/>
            <person name="Young S."/>
            <person name="Ho-Il K."/>
            <person name="Hahn J.H."/>
            <person name="Sangsakoo G."/>
            <person name="Vanavichit A."/>
            <person name="de Mattos Luiz.A.T."/>
            <person name="Zimmer P.D."/>
            <person name="Malone G."/>
            <person name="Dellagostin O."/>
            <person name="de Oliveira A.C."/>
            <person name="Bevan M."/>
            <person name="Bancroft I."/>
            <person name="Minx P."/>
            <person name="Cordum H."/>
            <person name="Wilson R."/>
            <person name="Cheng Z."/>
            <person name="Jin W."/>
            <person name="Jiang J."/>
            <person name="Leong S.A."/>
            <person name="Iwama H."/>
            <person name="Gojobori T."/>
            <person name="Itoh T."/>
            <person name="Niimura Y."/>
            <person name="Fujii Y."/>
            <person name="Habara T."/>
            <person name="Sakai H."/>
            <person name="Sato Y."/>
            <person name="Wilson G."/>
            <person name="Kumar K."/>
            <person name="McCouch S."/>
            <person name="Juretic N."/>
            <person name="Hoen D."/>
            <person name="Wright S."/>
            <person name="Bruskiewich R."/>
            <person name="Bureau T."/>
            <person name="Miyao A."/>
            <person name="Hirochika H."/>
            <person name="Nishikawa T."/>
            <person name="Kadowaki K."/>
            <person name="Sugiura M."/>
            <person name="Burr B."/>
            <person name="Sasaki T."/>
        </authorList>
    </citation>
    <scope>NUCLEOTIDE SEQUENCE [LARGE SCALE GENOMIC DNA]</scope>
    <source>
        <strain evidence="3">cv. Nipponbare</strain>
    </source>
</reference>
<feature type="region of interest" description="Disordered" evidence="1">
    <location>
        <begin position="1"/>
        <end position="25"/>
    </location>
</feature>
<evidence type="ECO:0000313" key="2">
    <source>
        <dbReference type="EMBL" id="BAT16670.1"/>
    </source>
</evidence>
<feature type="non-terminal residue" evidence="2">
    <location>
        <position position="100"/>
    </location>
</feature>
<dbReference type="PaxDb" id="39947-A0A0P0Y936"/>
<evidence type="ECO:0000256" key="1">
    <source>
        <dbReference type="SAM" id="MobiDB-lite"/>
    </source>
</evidence>
<protein>
    <submittedName>
        <fullName evidence="2">Os12g0275400 protein</fullName>
    </submittedName>
</protein>
<accession>A0A0P0Y936</accession>
<dbReference type="AlphaFoldDB" id="A0A0P0Y936"/>
<gene>
    <name evidence="2" type="ordered locus">Os12g0275400</name>
    <name evidence="2" type="ORF">OSNPB_120275400</name>
</gene>
<dbReference type="Gramene" id="Os12t0275400-01">
    <property type="protein sequence ID" value="Os12t0275400-01"/>
    <property type="gene ID" value="Os12g0275400"/>
</dbReference>
<keyword evidence="3" id="KW-1185">Reference proteome</keyword>